<sequence length="123" mass="14479">MWLMTFTHLQVHLVLKELVRRSIAATEELKRFPTLQSDIAAAANESLERFREDGRKTVLRLVEMEASYLTVEFFRKLPTELDKAADKNTPVSDRYQDNHLRRIGKFTFLLCYMIATVGWHNDY</sequence>
<dbReference type="GO" id="GO:0005874">
    <property type="term" value="C:microtubule"/>
    <property type="evidence" value="ECO:0007669"/>
    <property type="project" value="TreeGrafter"/>
</dbReference>
<dbReference type="GO" id="GO:0008017">
    <property type="term" value="F:microtubule binding"/>
    <property type="evidence" value="ECO:0007669"/>
    <property type="project" value="TreeGrafter"/>
</dbReference>
<protein>
    <recommendedName>
        <fullName evidence="1">Dynamin stalk domain-containing protein</fullName>
    </recommendedName>
</protein>
<dbReference type="PANTHER" id="PTHR11566:SF80">
    <property type="entry name" value="PHRAGMOPLASTIN DRP1C"/>
    <property type="match status" value="1"/>
</dbReference>
<evidence type="ECO:0000259" key="1">
    <source>
        <dbReference type="Pfam" id="PF01031"/>
    </source>
</evidence>
<dbReference type="GO" id="GO:0005737">
    <property type="term" value="C:cytoplasm"/>
    <property type="evidence" value="ECO:0007669"/>
    <property type="project" value="TreeGrafter"/>
</dbReference>
<reference evidence="2" key="2">
    <citation type="journal article" date="2015" name="Data Brief">
        <title>Shoot transcriptome of the giant reed, Arundo donax.</title>
        <authorList>
            <person name="Barrero R.A."/>
            <person name="Guerrero F.D."/>
            <person name="Moolhuijzen P."/>
            <person name="Goolsby J.A."/>
            <person name="Tidwell J."/>
            <person name="Bellgard S.E."/>
            <person name="Bellgard M.I."/>
        </authorList>
    </citation>
    <scope>NUCLEOTIDE SEQUENCE</scope>
    <source>
        <tissue evidence="2">Shoot tissue taken approximately 20 cm above the soil surface</tissue>
    </source>
</reference>
<dbReference type="Gene3D" id="1.20.120.1240">
    <property type="entry name" value="Dynamin, middle domain"/>
    <property type="match status" value="1"/>
</dbReference>
<evidence type="ECO:0000313" key="2">
    <source>
        <dbReference type="EMBL" id="JAD86976.1"/>
    </source>
</evidence>
<feature type="domain" description="Dynamin stalk" evidence="1">
    <location>
        <begin position="11"/>
        <end position="71"/>
    </location>
</feature>
<dbReference type="EMBL" id="GBRH01210919">
    <property type="protein sequence ID" value="JAD86976.1"/>
    <property type="molecule type" value="Transcribed_RNA"/>
</dbReference>
<reference evidence="2" key="1">
    <citation type="submission" date="2014-09" db="EMBL/GenBank/DDBJ databases">
        <authorList>
            <person name="Magalhaes I.L.F."/>
            <person name="Oliveira U."/>
            <person name="Santos F.R."/>
            <person name="Vidigal T.H.D.A."/>
            <person name="Brescovit A.D."/>
            <person name="Santos A.J."/>
        </authorList>
    </citation>
    <scope>NUCLEOTIDE SEQUENCE</scope>
    <source>
        <tissue evidence="2">Shoot tissue taken approximately 20 cm above the soil surface</tissue>
    </source>
</reference>
<name>A0A0A9DGM4_ARUDO</name>
<proteinExistence type="predicted"/>
<accession>A0A0A9DGM4</accession>
<dbReference type="InterPro" id="IPR000375">
    <property type="entry name" value="Dynamin_stalk"/>
</dbReference>
<dbReference type="GO" id="GO:0003924">
    <property type="term" value="F:GTPase activity"/>
    <property type="evidence" value="ECO:0007669"/>
    <property type="project" value="TreeGrafter"/>
</dbReference>
<organism evidence="2">
    <name type="scientific">Arundo donax</name>
    <name type="common">Giant reed</name>
    <name type="synonym">Donax arundinaceus</name>
    <dbReference type="NCBI Taxonomy" id="35708"/>
    <lineage>
        <taxon>Eukaryota</taxon>
        <taxon>Viridiplantae</taxon>
        <taxon>Streptophyta</taxon>
        <taxon>Embryophyta</taxon>
        <taxon>Tracheophyta</taxon>
        <taxon>Spermatophyta</taxon>
        <taxon>Magnoliopsida</taxon>
        <taxon>Liliopsida</taxon>
        <taxon>Poales</taxon>
        <taxon>Poaceae</taxon>
        <taxon>PACMAD clade</taxon>
        <taxon>Arundinoideae</taxon>
        <taxon>Arundineae</taxon>
        <taxon>Arundo</taxon>
    </lineage>
</organism>
<dbReference type="AlphaFoldDB" id="A0A0A9DGM4"/>
<dbReference type="InterPro" id="IPR022812">
    <property type="entry name" value="Dynamin"/>
</dbReference>
<dbReference type="Pfam" id="PF01031">
    <property type="entry name" value="Dynamin_M"/>
    <property type="match status" value="1"/>
</dbReference>
<dbReference type="PANTHER" id="PTHR11566">
    <property type="entry name" value="DYNAMIN"/>
    <property type="match status" value="1"/>
</dbReference>
<dbReference type="GO" id="GO:0016020">
    <property type="term" value="C:membrane"/>
    <property type="evidence" value="ECO:0007669"/>
    <property type="project" value="TreeGrafter"/>
</dbReference>